<feature type="binding site" evidence="11">
    <location>
        <position position="507"/>
    </location>
    <ligand>
        <name>Ca(2+)</name>
        <dbReference type="ChEBI" id="CHEBI:29108"/>
        <label>2</label>
    </ligand>
</feature>
<name>A0A818LGF7_9BILA</name>
<evidence type="ECO:0000256" key="4">
    <source>
        <dbReference type="ARBA" id="ARBA00022673"/>
    </source>
</evidence>
<dbReference type="Pfam" id="PF08016">
    <property type="entry name" value="PKD_channel"/>
    <property type="match status" value="1"/>
</dbReference>
<protein>
    <recommendedName>
        <fullName evidence="14">EF-hand domain-containing protein</fullName>
    </recommendedName>
</protein>
<evidence type="ECO:0000256" key="8">
    <source>
        <dbReference type="ARBA" id="ARBA00023180"/>
    </source>
</evidence>
<feature type="binding site" evidence="11">
    <location>
        <position position="500"/>
    </location>
    <ligand>
        <name>Ca(2+)</name>
        <dbReference type="ChEBI" id="CHEBI:29108"/>
        <label>2</label>
    </ligand>
</feature>
<evidence type="ECO:0000256" key="5">
    <source>
        <dbReference type="ARBA" id="ARBA00022692"/>
    </source>
</evidence>
<dbReference type="GO" id="GO:0031410">
    <property type="term" value="C:cytoplasmic vesicle"/>
    <property type="evidence" value="ECO:0007669"/>
    <property type="project" value="UniProtKB-SubCell"/>
</dbReference>
<dbReference type="InterPro" id="IPR046791">
    <property type="entry name" value="Polycystin_dom"/>
</dbReference>
<evidence type="ECO:0000256" key="12">
    <source>
        <dbReference type="PIRSR" id="PIRSR603915-2"/>
    </source>
</evidence>
<dbReference type="PANTHER" id="PTHR10877:SF183">
    <property type="entry name" value="AT14535P-RELATED"/>
    <property type="match status" value="1"/>
</dbReference>
<dbReference type="Pfam" id="PF20519">
    <property type="entry name" value="Polycystin_dom"/>
    <property type="match status" value="1"/>
</dbReference>
<feature type="transmembrane region" description="Helical" evidence="13">
    <location>
        <begin position="317"/>
        <end position="334"/>
    </location>
</feature>
<feature type="transmembrane region" description="Helical" evidence="13">
    <location>
        <begin position="265"/>
        <end position="283"/>
    </location>
</feature>
<dbReference type="SUPFAM" id="SSF47473">
    <property type="entry name" value="EF-hand"/>
    <property type="match status" value="1"/>
</dbReference>
<evidence type="ECO:0000256" key="10">
    <source>
        <dbReference type="ARBA" id="ARBA00023329"/>
    </source>
</evidence>
<dbReference type="InterPro" id="IPR011992">
    <property type="entry name" value="EF-hand-dom_pair"/>
</dbReference>
<dbReference type="PROSITE" id="PS50222">
    <property type="entry name" value="EF_HAND_2"/>
    <property type="match status" value="1"/>
</dbReference>
<evidence type="ECO:0000256" key="6">
    <source>
        <dbReference type="ARBA" id="ARBA00022989"/>
    </source>
</evidence>
<keyword evidence="11" id="KW-0813">Transport</keyword>
<evidence type="ECO:0000256" key="11">
    <source>
        <dbReference type="PIRSR" id="PIRSR603915-1"/>
    </source>
</evidence>
<evidence type="ECO:0000256" key="7">
    <source>
        <dbReference type="ARBA" id="ARBA00023136"/>
    </source>
</evidence>
<dbReference type="Gene3D" id="1.10.287.70">
    <property type="match status" value="1"/>
</dbReference>
<dbReference type="GO" id="GO:0050982">
    <property type="term" value="P:detection of mechanical stimulus"/>
    <property type="evidence" value="ECO:0007669"/>
    <property type="project" value="TreeGrafter"/>
</dbReference>
<dbReference type="GO" id="GO:0005262">
    <property type="term" value="F:calcium channel activity"/>
    <property type="evidence" value="ECO:0007669"/>
    <property type="project" value="UniProtKB-KW"/>
</dbReference>
<evidence type="ECO:0000256" key="1">
    <source>
        <dbReference type="ARBA" id="ARBA00004541"/>
    </source>
</evidence>
<keyword evidence="9 11" id="KW-0407">Ion channel</keyword>
<comment type="subcellular location">
    <subcellularLocation>
        <location evidence="2">Cell membrane</location>
        <topology evidence="2">Multi-pass membrane protein</topology>
    </subcellularLocation>
    <subcellularLocation>
        <location evidence="1">Cytoplasmic vesicle</location>
    </subcellularLocation>
</comment>
<evidence type="ECO:0000313" key="15">
    <source>
        <dbReference type="EMBL" id="CAF3575483.1"/>
    </source>
</evidence>
<dbReference type="InterPro" id="IPR002048">
    <property type="entry name" value="EF_hand_dom"/>
</dbReference>
<keyword evidence="4 11" id="KW-0107">Calcium channel</keyword>
<keyword evidence="8" id="KW-0325">Glycoprotein</keyword>
<dbReference type="GO" id="GO:0005886">
    <property type="term" value="C:plasma membrane"/>
    <property type="evidence" value="ECO:0007669"/>
    <property type="project" value="UniProtKB-SubCell"/>
</dbReference>
<keyword evidence="6 13" id="KW-1133">Transmembrane helix</keyword>
<keyword evidence="11" id="KW-0479">Metal-binding</keyword>
<dbReference type="PRINTS" id="PR01433">
    <property type="entry name" value="POLYCYSTIN2"/>
</dbReference>
<gene>
    <name evidence="15" type="ORF">FNK824_LOCUS2161</name>
</gene>
<dbReference type="FunFam" id="1.10.287.70:FF:000086">
    <property type="entry name" value="Polycystic kidney disease 2"/>
    <property type="match status" value="1"/>
</dbReference>
<evidence type="ECO:0000313" key="16">
    <source>
        <dbReference type="Proteomes" id="UP000663874"/>
    </source>
</evidence>
<evidence type="ECO:0000256" key="2">
    <source>
        <dbReference type="ARBA" id="ARBA00004651"/>
    </source>
</evidence>
<feature type="transmembrane region" description="Helical" evidence="13">
    <location>
        <begin position="227"/>
        <end position="245"/>
    </location>
</feature>
<dbReference type="InterPro" id="IPR003915">
    <property type="entry name" value="PKD_2"/>
</dbReference>
<reference evidence="15" key="1">
    <citation type="submission" date="2021-02" db="EMBL/GenBank/DDBJ databases">
        <authorList>
            <person name="Nowell W R."/>
        </authorList>
    </citation>
    <scope>NUCLEOTIDE SEQUENCE</scope>
</reference>
<accession>A0A818LGF7</accession>
<keyword evidence="10" id="KW-0968">Cytoplasmic vesicle</keyword>
<dbReference type="InterPro" id="IPR013122">
    <property type="entry name" value="PKD1_2_channel"/>
</dbReference>
<organism evidence="15 16">
    <name type="scientific">Rotaria sordida</name>
    <dbReference type="NCBI Taxonomy" id="392033"/>
    <lineage>
        <taxon>Eukaryota</taxon>
        <taxon>Metazoa</taxon>
        <taxon>Spiralia</taxon>
        <taxon>Gnathifera</taxon>
        <taxon>Rotifera</taxon>
        <taxon>Eurotatoria</taxon>
        <taxon>Bdelloidea</taxon>
        <taxon>Philodinida</taxon>
        <taxon>Philodinidae</taxon>
        <taxon>Rotaria</taxon>
    </lineage>
</organism>
<evidence type="ECO:0000259" key="14">
    <source>
        <dbReference type="PROSITE" id="PS50222"/>
    </source>
</evidence>
<proteinExistence type="inferred from homology"/>
<keyword evidence="11" id="KW-0109">Calcium transport</keyword>
<evidence type="ECO:0000256" key="3">
    <source>
        <dbReference type="ARBA" id="ARBA00007200"/>
    </source>
</evidence>
<feature type="binding site" evidence="11">
    <location>
        <position position="496"/>
    </location>
    <ligand>
        <name>Ca(2+)</name>
        <dbReference type="ChEBI" id="CHEBI:29108"/>
        <label>2</label>
    </ligand>
</feature>
<keyword evidence="11" id="KW-0406">Ion transport</keyword>
<keyword evidence="11" id="KW-0106">Calcium</keyword>
<dbReference type="GO" id="GO:0005509">
    <property type="term" value="F:calcium ion binding"/>
    <property type="evidence" value="ECO:0007669"/>
    <property type="project" value="InterPro"/>
</dbReference>
<feature type="transmembrane region" description="Helical" evidence="13">
    <location>
        <begin position="412"/>
        <end position="437"/>
    </location>
</feature>
<dbReference type="Gene3D" id="1.10.238.10">
    <property type="entry name" value="EF-hand"/>
    <property type="match status" value="1"/>
</dbReference>
<keyword evidence="7 13" id="KW-0472">Membrane</keyword>
<dbReference type="InterPro" id="IPR051223">
    <property type="entry name" value="Polycystin"/>
</dbReference>
<feature type="transmembrane region" description="Helical" evidence="13">
    <location>
        <begin position="354"/>
        <end position="376"/>
    </location>
</feature>
<dbReference type="PANTHER" id="PTHR10877">
    <property type="entry name" value="POLYCYSTIN FAMILY MEMBER"/>
    <property type="match status" value="1"/>
</dbReference>
<sequence length="625" mass="73193">MLREAFVTSKTNDGNTFNDIARSNGEDFWKILQGPIYSRLYNIDNTELNISKIDYGYIYNENKILGVARLRQVRVKPNSCKLHKEFAKRNFTQKCYAEYTIDKEDQDSFGNNSLNIFTSDAWNYTSVNQTKTSVYTGVVSEYGGGGYVQLFTRNANTTMEILRELERNSWINRGTRAIFFDVIVYNPNINLFCHIRLLAEYPSSGGAITSTSIRAVKLIRYISSIDYLTFICEIIFTLIVILQIIECVIEIFDKKYLFLFNLWNLINLITIILSFICILYEILNHFSTTKHLSELLKIENNYPNFDELFNLKINSDFYLGLTLAITWVKIFKYLNINKTMLLLNKTISSCLNEIFAFTSIFLIIFLAYTQLGWILFGRYLTEWRSFRTSIFALFRMILGDFNLYAMRNVGQIIGPLFLFSYIYFVYFVLLNMFLAIINETYSRIESDTTLKTYKIKKFSMNFYQLIPRKKSIDYETNLKTRGYTDDDIKKIINKYDKNKDGNLDEEEQKIMKHDLETGQLKLNQNLFTYTLFTNKQTSQSVNDHINNSTNLHISIQVNRLSHFDDVGSYEQQSTRLLLDDDDDDELIKLDMSSIVASNFCENNLIELRLDQDMEYDNDIANEIKN</sequence>
<feature type="domain" description="EF-hand" evidence="14">
    <location>
        <begin position="483"/>
        <end position="518"/>
    </location>
</feature>
<dbReference type="Proteomes" id="UP000663874">
    <property type="component" value="Unassembled WGS sequence"/>
</dbReference>
<comment type="similarity">
    <text evidence="3">Belongs to the polycystin family.</text>
</comment>
<feature type="disulfide bond" evidence="12">
    <location>
        <begin position="80"/>
        <end position="95"/>
    </location>
</feature>
<keyword evidence="5 13" id="KW-0812">Transmembrane</keyword>
<dbReference type="AlphaFoldDB" id="A0A818LGF7"/>
<dbReference type="EMBL" id="CAJOBE010000126">
    <property type="protein sequence ID" value="CAF3575483.1"/>
    <property type="molecule type" value="Genomic_DNA"/>
</dbReference>
<evidence type="ECO:0000256" key="13">
    <source>
        <dbReference type="SAM" id="Phobius"/>
    </source>
</evidence>
<evidence type="ECO:0000256" key="9">
    <source>
        <dbReference type="ARBA" id="ARBA00023303"/>
    </source>
</evidence>
<comment type="caution">
    <text evidence="15">The sequence shown here is derived from an EMBL/GenBank/DDBJ whole genome shotgun (WGS) entry which is preliminary data.</text>
</comment>